<dbReference type="PANTHER" id="PTHR43244">
    <property type="match status" value="1"/>
</dbReference>
<dbReference type="Gene3D" id="3.20.20.30">
    <property type="entry name" value="Luciferase-like domain"/>
    <property type="match status" value="1"/>
</dbReference>
<dbReference type="GO" id="GO:0016705">
    <property type="term" value="F:oxidoreductase activity, acting on paired donors, with incorporation or reduction of molecular oxygen"/>
    <property type="evidence" value="ECO:0007669"/>
    <property type="project" value="InterPro"/>
</dbReference>
<evidence type="ECO:0000313" key="3">
    <source>
        <dbReference type="EMBL" id="OXR47565.1"/>
    </source>
</evidence>
<keyword evidence="1 3" id="KW-0560">Oxidoreductase</keyword>
<dbReference type="AlphaFoldDB" id="A0A231HFV7"/>
<evidence type="ECO:0000256" key="1">
    <source>
        <dbReference type="ARBA" id="ARBA00023002"/>
    </source>
</evidence>
<dbReference type="Proteomes" id="UP000215506">
    <property type="component" value="Unassembled WGS sequence"/>
</dbReference>
<dbReference type="InterPro" id="IPR022526">
    <property type="entry name" value="F420_Rv3093c"/>
</dbReference>
<dbReference type="PANTHER" id="PTHR43244:SF1">
    <property type="entry name" value="5,10-METHYLENETETRAHYDROMETHANOPTERIN REDUCTASE"/>
    <property type="match status" value="1"/>
</dbReference>
<dbReference type="InterPro" id="IPR011251">
    <property type="entry name" value="Luciferase-like_dom"/>
</dbReference>
<dbReference type="SUPFAM" id="SSF51679">
    <property type="entry name" value="Bacterial luciferase-like"/>
    <property type="match status" value="1"/>
</dbReference>
<feature type="domain" description="Luciferase-like" evidence="2">
    <location>
        <begin position="22"/>
        <end position="298"/>
    </location>
</feature>
<evidence type="ECO:0000313" key="4">
    <source>
        <dbReference type="Proteomes" id="UP000215506"/>
    </source>
</evidence>
<dbReference type="RefSeq" id="WP_039779766.1">
    <property type="nucleotide sequence ID" value="NZ_JAAXOR010000003.1"/>
</dbReference>
<dbReference type="NCBIfam" id="TIGR03841">
    <property type="entry name" value="F420_Rv3093c"/>
    <property type="match status" value="1"/>
</dbReference>
<name>A0A231HFV7_9NOCA</name>
<dbReference type="InterPro" id="IPR050564">
    <property type="entry name" value="F420-G6PD/mer"/>
</dbReference>
<keyword evidence="4" id="KW-1185">Reference proteome</keyword>
<sequence length="328" mass="35557">MSRYGITLPLPFVPLPRHRGILGELADLGYTDAWTGEYAGVDAFTPLVLAAAWGSPSLRLGTAVVPVYTRGPAVIAQTGAALAELAPGRVVLGIGSSGAQLVTGMNGIAMDEPYRRVRDTLRFLRHAYEHGRVAGRFDTFTIEDFELGRPAEIPPQLMVGALRTGMLRLGFREGAGAITNFLTAEDISTVIRGLGADRDRGELVARIFVCPTEDLDYARESGRRMLTHLFTRPTYGAFHEWLGRGDQVEQVRKHVAAGDLRRAGEAISDDVVDGVLVHGSPERCREQIDRYVEAGVDTPVLMIQSTPELFAGGPEAVLQVVRDLAPRG</sequence>
<proteinExistence type="predicted"/>
<gene>
    <name evidence="3" type="ORF">B7C42_00690</name>
</gene>
<dbReference type="EMBL" id="NGAF01000001">
    <property type="protein sequence ID" value="OXR47565.1"/>
    <property type="molecule type" value="Genomic_DNA"/>
</dbReference>
<protein>
    <submittedName>
        <fullName evidence="3">Putative coenzyme F420-dependent oxidoreductase</fullName>
        <ecNumber evidence="3">1.-.-.-</ecNumber>
    </submittedName>
</protein>
<reference evidence="3 4" key="1">
    <citation type="submission" date="2017-07" db="EMBL/GenBank/DDBJ databases">
        <title>First draft Genome Sequence of Nocardia cerradoensis isolated from human infection.</title>
        <authorList>
            <person name="Carrasco G."/>
        </authorList>
    </citation>
    <scope>NUCLEOTIDE SEQUENCE [LARGE SCALE GENOMIC DNA]</scope>
    <source>
        <strain evidence="3 4">CNM20130759</strain>
    </source>
</reference>
<organism evidence="3 4">
    <name type="scientific">Nocardia cerradoensis</name>
    <dbReference type="NCBI Taxonomy" id="85688"/>
    <lineage>
        <taxon>Bacteria</taxon>
        <taxon>Bacillati</taxon>
        <taxon>Actinomycetota</taxon>
        <taxon>Actinomycetes</taxon>
        <taxon>Mycobacteriales</taxon>
        <taxon>Nocardiaceae</taxon>
        <taxon>Nocardia</taxon>
    </lineage>
</organism>
<comment type="caution">
    <text evidence="3">The sequence shown here is derived from an EMBL/GenBank/DDBJ whole genome shotgun (WGS) entry which is preliminary data.</text>
</comment>
<dbReference type="InterPro" id="IPR036661">
    <property type="entry name" value="Luciferase-like_sf"/>
</dbReference>
<accession>A0A231HFV7</accession>
<dbReference type="EC" id="1.-.-.-" evidence="3"/>
<evidence type="ECO:0000259" key="2">
    <source>
        <dbReference type="Pfam" id="PF00296"/>
    </source>
</evidence>
<dbReference type="Pfam" id="PF00296">
    <property type="entry name" value="Bac_luciferase"/>
    <property type="match status" value="1"/>
</dbReference>